<evidence type="ECO:0000256" key="4">
    <source>
        <dbReference type="ARBA" id="ARBA00022980"/>
    </source>
</evidence>
<dbReference type="InterPro" id="IPR005484">
    <property type="entry name" value="Ribosomal_uL18_bac/plant/anim"/>
</dbReference>
<keyword evidence="4 7" id="KW-0689">Ribosomal protein</keyword>
<dbReference type="AlphaFoldDB" id="A0A8J7DCG4"/>
<dbReference type="CDD" id="cd00432">
    <property type="entry name" value="Ribosomal_L18_L5e"/>
    <property type="match status" value="1"/>
</dbReference>
<comment type="function">
    <text evidence="7">This is one of the proteins that bind and probably mediate the attachment of the 5S RNA into the large ribosomal subunit, where it forms part of the central protuberance.</text>
</comment>
<dbReference type="InterPro" id="IPR057268">
    <property type="entry name" value="Ribosomal_L18"/>
</dbReference>
<evidence type="ECO:0000256" key="7">
    <source>
        <dbReference type="HAMAP-Rule" id="MF_01337"/>
    </source>
</evidence>
<keyword evidence="9" id="KW-1185">Reference proteome</keyword>
<evidence type="ECO:0000313" key="9">
    <source>
        <dbReference type="Proteomes" id="UP000636505"/>
    </source>
</evidence>
<sequence>MKTTRRESTRRRHGRIRRRIKGTSERPRLAVFRSHQHIYAQVIDDTQHQTLAAASTLEKDVTEGQGSTQVASAAVGKLIAQRAIEKGVSQVVFDRGGKLYHGRVAALAEAAREAGLDF</sequence>
<evidence type="ECO:0000256" key="3">
    <source>
        <dbReference type="ARBA" id="ARBA00022884"/>
    </source>
</evidence>
<keyword evidence="2 7" id="KW-0699">rRNA-binding</keyword>
<name>A0A8J7DCG4_9CYAN</name>
<comment type="subunit">
    <text evidence="7">Part of the 50S ribosomal subunit; part of the 5S rRNA/L5/L18/L25 subcomplex. Contacts the 5S and 23S rRNAs.</text>
</comment>
<gene>
    <name evidence="7" type="primary">rplR</name>
    <name evidence="7" type="synonym">rpl18</name>
    <name evidence="8" type="ORF">IQ241_10120</name>
</gene>
<comment type="caution">
    <text evidence="8">The sequence shown here is derived from an EMBL/GenBank/DDBJ whole genome shotgun (WGS) entry which is preliminary data.</text>
</comment>
<dbReference type="RefSeq" id="WP_193906635.1">
    <property type="nucleotide sequence ID" value="NZ_JADEXG010000019.1"/>
</dbReference>
<comment type="similarity">
    <text evidence="1 7">Belongs to the universal ribosomal protein uL18 family.</text>
</comment>
<evidence type="ECO:0000256" key="2">
    <source>
        <dbReference type="ARBA" id="ARBA00022730"/>
    </source>
</evidence>
<evidence type="ECO:0000313" key="8">
    <source>
        <dbReference type="EMBL" id="MBE9077648.1"/>
    </source>
</evidence>
<dbReference type="InterPro" id="IPR004389">
    <property type="entry name" value="Ribosomal_uL18_bac-type"/>
</dbReference>
<dbReference type="FunFam" id="3.30.420.100:FF:000001">
    <property type="entry name" value="50S ribosomal protein L18"/>
    <property type="match status" value="1"/>
</dbReference>
<dbReference type="EMBL" id="JADEXG010000019">
    <property type="protein sequence ID" value="MBE9077648.1"/>
    <property type="molecule type" value="Genomic_DNA"/>
</dbReference>
<dbReference type="PANTHER" id="PTHR12899">
    <property type="entry name" value="39S RIBOSOMAL PROTEIN L18, MITOCHONDRIAL"/>
    <property type="match status" value="1"/>
</dbReference>
<dbReference type="GO" id="GO:0003735">
    <property type="term" value="F:structural constituent of ribosome"/>
    <property type="evidence" value="ECO:0007669"/>
    <property type="project" value="InterPro"/>
</dbReference>
<dbReference type="GO" id="GO:0006412">
    <property type="term" value="P:translation"/>
    <property type="evidence" value="ECO:0007669"/>
    <property type="project" value="UniProtKB-UniRule"/>
</dbReference>
<protein>
    <recommendedName>
        <fullName evidence="6 7">Large ribosomal subunit protein uL18</fullName>
    </recommendedName>
</protein>
<evidence type="ECO:0000256" key="5">
    <source>
        <dbReference type="ARBA" id="ARBA00023274"/>
    </source>
</evidence>
<dbReference type="NCBIfam" id="TIGR00060">
    <property type="entry name" value="L18_bact"/>
    <property type="match status" value="1"/>
</dbReference>
<evidence type="ECO:0000256" key="6">
    <source>
        <dbReference type="ARBA" id="ARBA00035197"/>
    </source>
</evidence>
<dbReference type="GO" id="GO:0008097">
    <property type="term" value="F:5S rRNA binding"/>
    <property type="evidence" value="ECO:0007669"/>
    <property type="project" value="TreeGrafter"/>
</dbReference>
<proteinExistence type="inferred from homology"/>
<dbReference type="SUPFAM" id="SSF53137">
    <property type="entry name" value="Translational machinery components"/>
    <property type="match status" value="1"/>
</dbReference>
<reference evidence="8" key="1">
    <citation type="submission" date="2020-10" db="EMBL/GenBank/DDBJ databases">
        <authorList>
            <person name="Castelo-Branco R."/>
            <person name="Eusebio N."/>
            <person name="Adriana R."/>
            <person name="Vieira A."/>
            <person name="Brugerolle De Fraissinette N."/>
            <person name="Rezende De Castro R."/>
            <person name="Schneider M.P."/>
            <person name="Vasconcelos V."/>
            <person name="Leao P.N."/>
        </authorList>
    </citation>
    <scope>NUCLEOTIDE SEQUENCE</scope>
    <source>
        <strain evidence="8">LEGE 07310</strain>
    </source>
</reference>
<dbReference type="HAMAP" id="MF_01337_B">
    <property type="entry name" value="Ribosomal_uL18_B"/>
    <property type="match status" value="1"/>
</dbReference>
<dbReference type="PANTHER" id="PTHR12899:SF3">
    <property type="entry name" value="LARGE RIBOSOMAL SUBUNIT PROTEIN UL18M"/>
    <property type="match status" value="1"/>
</dbReference>
<dbReference type="Gene3D" id="3.30.420.100">
    <property type="match status" value="1"/>
</dbReference>
<organism evidence="8 9">
    <name type="scientific">Vasconcelosia minhoensis LEGE 07310</name>
    <dbReference type="NCBI Taxonomy" id="915328"/>
    <lineage>
        <taxon>Bacteria</taxon>
        <taxon>Bacillati</taxon>
        <taxon>Cyanobacteriota</taxon>
        <taxon>Cyanophyceae</taxon>
        <taxon>Nodosilineales</taxon>
        <taxon>Cymatolegaceae</taxon>
        <taxon>Vasconcelosia</taxon>
        <taxon>Vasconcelosia minhoensis</taxon>
    </lineage>
</organism>
<keyword evidence="3 7" id="KW-0694">RNA-binding</keyword>
<keyword evidence="5 7" id="KW-0687">Ribonucleoprotein</keyword>
<dbReference type="Pfam" id="PF00861">
    <property type="entry name" value="Ribosomal_L18p"/>
    <property type="match status" value="1"/>
</dbReference>
<dbReference type="GO" id="GO:0022625">
    <property type="term" value="C:cytosolic large ribosomal subunit"/>
    <property type="evidence" value="ECO:0007669"/>
    <property type="project" value="TreeGrafter"/>
</dbReference>
<accession>A0A8J7DCG4</accession>
<evidence type="ECO:0000256" key="1">
    <source>
        <dbReference type="ARBA" id="ARBA00007116"/>
    </source>
</evidence>
<dbReference type="Proteomes" id="UP000636505">
    <property type="component" value="Unassembled WGS sequence"/>
</dbReference>